<proteinExistence type="predicted"/>
<evidence type="ECO:0000313" key="3">
    <source>
        <dbReference type="WBParaSite" id="PSU_v2.g5105.t1"/>
    </source>
</evidence>
<feature type="compositionally biased region" description="Basic and acidic residues" evidence="1">
    <location>
        <begin position="26"/>
        <end position="36"/>
    </location>
</feature>
<organism evidence="2 3">
    <name type="scientific">Panagrolaimus superbus</name>
    <dbReference type="NCBI Taxonomy" id="310955"/>
    <lineage>
        <taxon>Eukaryota</taxon>
        <taxon>Metazoa</taxon>
        <taxon>Ecdysozoa</taxon>
        <taxon>Nematoda</taxon>
        <taxon>Chromadorea</taxon>
        <taxon>Rhabditida</taxon>
        <taxon>Tylenchina</taxon>
        <taxon>Panagrolaimomorpha</taxon>
        <taxon>Panagrolaimoidea</taxon>
        <taxon>Panagrolaimidae</taxon>
        <taxon>Panagrolaimus</taxon>
    </lineage>
</organism>
<reference evidence="3" key="1">
    <citation type="submission" date="2022-11" db="UniProtKB">
        <authorList>
            <consortium name="WormBaseParasite"/>
        </authorList>
    </citation>
    <scope>IDENTIFICATION</scope>
</reference>
<name>A0A914YZQ4_9BILA</name>
<dbReference type="PANTHER" id="PTHR33053:SF9">
    <property type="entry name" value="AGAP000105-PA"/>
    <property type="match status" value="1"/>
</dbReference>
<dbReference type="Proteomes" id="UP000887577">
    <property type="component" value="Unplaced"/>
</dbReference>
<evidence type="ECO:0000313" key="2">
    <source>
        <dbReference type="Proteomes" id="UP000887577"/>
    </source>
</evidence>
<dbReference type="AlphaFoldDB" id="A0A914YZQ4"/>
<feature type="region of interest" description="Disordered" evidence="1">
    <location>
        <begin position="16"/>
        <end position="41"/>
    </location>
</feature>
<protein>
    <submittedName>
        <fullName evidence="3">Transposase</fullName>
    </submittedName>
</protein>
<keyword evidence="2" id="KW-1185">Reference proteome</keyword>
<dbReference type="WBParaSite" id="PSU_v2.g5105.t1">
    <property type="protein sequence ID" value="PSU_v2.g5105.t1"/>
    <property type="gene ID" value="PSU_v2.g5105"/>
</dbReference>
<evidence type="ECO:0000256" key="1">
    <source>
        <dbReference type="SAM" id="MobiDB-lite"/>
    </source>
</evidence>
<sequence length="764" mass="87696">MWMKSAKQRLKEYKIIKRGTGPAGGESHETPQHDYIPDFDPYDDMEVDDDNYSNLYNNDVDMEDVELDSEGEESENIDEPLYENSPYSVTEFSVTLMAVFRDKHITDAASTEILNLFRVFLPASNKVPSTFVKLKTIITSLTEKSLITETCVFCSSCLKEICTCKALQKAVLLICNVMLQLESLFSRHKGTMEEFRIRQLAKNELSDIHQTVYYRSVVEKSPFVILLSIYTDGGRYTKSGSHEGWPLVAFALDLPLKLRHKYSNIIFFGYWYGKNKPDWNFVFKKLGRLSQFTYEGVTYRVKYLQAVADIPARQLWLSMVNVPGYNCCFNCNIHGEYKQRRVIYPYVETNPRDPNTFLNKTDGVNGISELYEMLESFPGGMAIDSMHTVYRGPVEVDFKTLLQGFRRDPNVRSLLKLSNNGKASLDILLTKMKFPKEYQRNKLRSINAMPSWKASELKLVCLYVVPTVLLHIASTESTNIAELIDSMIQYSAAIRILSEAKINAEMIEQSDKILNYWSKNRARLWTETAMTFKVHENLHLPQQTLMHGPLATYSAFAGESCIGEIGKDVSCYNIEVTVKQIAERLELRRASVLWLDKHGSSKVKSYFNYGNTNSKTKIPKITEEIDQFLKDNLNTWTLCGEITVAGFAIAPFFKSESVNCYICLNAENGWKAMKVVAIAQKSPEEIYFCGYFLKVKSYSNLMQKEGFLASQTFAYQYCCYGDKNDFQEDSLSICNVQRFLAKYVFIVVDDINFLMKMPHPYEHN</sequence>
<accession>A0A914YZQ4</accession>
<dbReference type="PANTHER" id="PTHR33053">
    <property type="entry name" value="PROTEIN, PUTATIVE-RELATED"/>
    <property type="match status" value="1"/>
</dbReference>